<dbReference type="RefSeq" id="WP_378283560.1">
    <property type="nucleotide sequence ID" value="NZ_JBHSON010000026.1"/>
</dbReference>
<organism evidence="2 3">
    <name type="scientific">Actinomadura rugatobispora</name>
    <dbReference type="NCBI Taxonomy" id="1994"/>
    <lineage>
        <taxon>Bacteria</taxon>
        <taxon>Bacillati</taxon>
        <taxon>Actinomycetota</taxon>
        <taxon>Actinomycetes</taxon>
        <taxon>Streptosporangiales</taxon>
        <taxon>Thermomonosporaceae</taxon>
        <taxon>Actinomadura</taxon>
    </lineage>
</organism>
<dbReference type="InterPro" id="IPR014748">
    <property type="entry name" value="Enoyl-CoA_hydra_C"/>
</dbReference>
<dbReference type="Pfam" id="PF00378">
    <property type="entry name" value="ECH_1"/>
    <property type="match status" value="1"/>
</dbReference>
<proteinExistence type="inferred from homology"/>
<name>A0ABW0ZXI3_9ACTN</name>
<comment type="caution">
    <text evidence="2">The sequence shown here is derived from an EMBL/GenBank/DDBJ whole genome shotgun (WGS) entry which is preliminary data.</text>
</comment>
<sequence>MTDIRSEAEARDAGEEPVILSELTDDGVLVLTLNRPDRHNAWTLEMELLYNELFDRAESDPDVRAVVLTGAGRSFCPGMDMSVLDAASSGAKPYPTHRLPPRTRPLGCSKPVIAAVNGGCAGIGFNQALMCDVRFAVPRAKFAAAFSRRGLVAEDGVAWVLPRVVGYGHASDLLLSSRPVTGTEALAMGLVNRLLEPADLLPAALEYAGELARQSSPYAMSLIKRQLRDDQDRGFSEGHREALALLLEARKAPDYREGVRSFIERRPPRFAGLGEEARPADGEKAG</sequence>
<evidence type="ECO:0000256" key="1">
    <source>
        <dbReference type="ARBA" id="ARBA00005254"/>
    </source>
</evidence>
<dbReference type="InterPro" id="IPR001753">
    <property type="entry name" value="Enoyl-CoA_hydra/iso"/>
</dbReference>
<evidence type="ECO:0000313" key="3">
    <source>
        <dbReference type="Proteomes" id="UP001596074"/>
    </source>
</evidence>
<dbReference type="CDD" id="cd06558">
    <property type="entry name" value="crotonase-like"/>
    <property type="match status" value="1"/>
</dbReference>
<protein>
    <submittedName>
        <fullName evidence="2">Enoyl-CoA hydratase-related protein</fullName>
    </submittedName>
</protein>
<comment type="similarity">
    <text evidence="1">Belongs to the enoyl-CoA hydratase/isomerase family.</text>
</comment>
<dbReference type="Proteomes" id="UP001596074">
    <property type="component" value="Unassembled WGS sequence"/>
</dbReference>
<dbReference type="SUPFAM" id="SSF52096">
    <property type="entry name" value="ClpP/crotonase"/>
    <property type="match status" value="1"/>
</dbReference>
<dbReference type="PANTHER" id="PTHR43459">
    <property type="entry name" value="ENOYL-COA HYDRATASE"/>
    <property type="match status" value="1"/>
</dbReference>
<dbReference type="EMBL" id="JBHSON010000026">
    <property type="protein sequence ID" value="MFC5747931.1"/>
    <property type="molecule type" value="Genomic_DNA"/>
</dbReference>
<dbReference type="Gene3D" id="1.10.12.10">
    <property type="entry name" value="Lyase 2-enoyl-coa Hydratase, Chain A, domain 2"/>
    <property type="match status" value="1"/>
</dbReference>
<dbReference type="Gene3D" id="3.90.226.10">
    <property type="entry name" value="2-enoyl-CoA Hydratase, Chain A, domain 1"/>
    <property type="match status" value="1"/>
</dbReference>
<dbReference type="InterPro" id="IPR029045">
    <property type="entry name" value="ClpP/crotonase-like_dom_sf"/>
</dbReference>
<reference evidence="3" key="1">
    <citation type="journal article" date="2019" name="Int. J. Syst. Evol. Microbiol.">
        <title>The Global Catalogue of Microorganisms (GCM) 10K type strain sequencing project: providing services to taxonomists for standard genome sequencing and annotation.</title>
        <authorList>
            <consortium name="The Broad Institute Genomics Platform"/>
            <consortium name="The Broad Institute Genome Sequencing Center for Infectious Disease"/>
            <person name="Wu L."/>
            <person name="Ma J."/>
        </authorList>
    </citation>
    <scope>NUCLEOTIDE SEQUENCE [LARGE SCALE GENOMIC DNA]</scope>
    <source>
        <strain evidence="3">KCTC 42087</strain>
    </source>
</reference>
<accession>A0ABW0ZXI3</accession>
<evidence type="ECO:0000313" key="2">
    <source>
        <dbReference type="EMBL" id="MFC5747931.1"/>
    </source>
</evidence>
<gene>
    <name evidence="2" type="ORF">ACFPZN_20065</name>
</gene>
<keyword evidence="3" id="KW-1185">Reference proteome</keyword>
<dbReference type="PANTHER" id="PTHR43459:SF1">
    <property type="entry name" value="EG:BACN32G11.4 PROTEIN"/>
    <property type="match status" value="1"/>
</dbReference>